<feature type="domain" description="HTH marR-type" evidence="1">
    <location>
        <begin position="1"/>
        <end position="142"/>
    </location>
</feature>
<gene>
    <name evidence="2" type="ORF">Azoinq_08685</name>
</gene>
<evidence type="ECO:0000313" key="3">
    <source>
        <dbReference type="Proteomes" id="UP000683428"/>
    </source>
</evidence>
<evidence type="ECO:0000313" key="2">
    <source>
        <dbReference type="EMBL" id="QWT47950.1"/>
    </source>
</evidence>
<dbReference type="GO" id="GO:0006950">
    <property type="term" value="P:response to stress"/>
    <property type="evidence" value="ECO:0007669"/>
    <property type="project" value="TreeGrafter"/>
</dbReference>
<sequence length="155" mass="16647">MVQDSSQLLSDTVVAVFRANGCLLEWGDAFAEPLGVTSARWQILGALAQAGGPLTAPQMGARMGVSRQGAQKQLNLLVADGLMEKRPNPAHARSPLYYLTSEGGALFSRIDQAWKEHTRTVAQAFSPEELAVTLKVLETLAARHGRPRGGDDHEA</sequence>
<dbReference type="AlphaFoldDB" id="A0A975SKF3"/>
<organism evidence="2 3">
    <name type="scientific">Azospira inquinata</name>
    <dbReference type="NCBI Taxonomy" id="2785627"/>
    <lineage>
        <taxon>Bacteria</taxon>
        <taxon>Pseudomonadati</taxon>
        <taxon>Pseudomonadota</taxon>
        <taxon>Betaproteobacteria</taxon>
        <taxon>Rhodocyclales</taxon>
        <taxon>Rhodocyclaceae</taxon>
        <taxon>Azospira</taxon>
    </lineage>
</organism>
<proteinExistence type="predicted"/>
<dbReference type="GO" id="GO:0003700">
    <property type="term" value="F:DNA-binding transcription factor activity"/>
    <property type="evidence" value="ECO:0007669"/>
    <property type="project" value="InterPro"/>
</dbReference>
<dbReference type="PANTHER" id="PTHR33164">
    <property type="entry name" value="TRANSCRIPTIONAL REGULATOR, MARR FAMILY"/>
    <property type="match status" value="1"/>
</dbReference>
<protein>
    <submittedName>
        <fullName evidence="2">Winged helix-turn-helix transcriptional regulator</fullName>
    </submittedName>
</protein>
<reference evidence="2" key="1">
    <citation type="submission" date="2020-11" db="EMBL/GenBank/DDBJ databases">
        <title>Azospira inquinata sp. nov.</title>
        <authorList>
            <person name="Moe W.M."/>
            <person name="Mikes M.C."/>
        </authorList>
    </citation>
    <scope>NUCLEOTIDE SEQUENCE</scope>
    <source>
        <strain evidence="2">Azo-3</strain>
    </source>
</reference>
<dbReference type="Proteomes" id="UP000683428">
    <property type="component" value="Chromosome"/>
</dbReference>
<keyword evidence="3" id="KW-1185">Reference proteome</keyword>
<dbReference type="KEGG" id="aiq:Azoinq_08685"/>
<name>A0A975SKF3_9RHOO</name>
<dbReference type="InterPro" id="IPR039422">
    <property type="entry name" value="MarR/SlyA-like"/>
</dbReference>
<accession>A0A975SKF3</accession>
<dbReference type="SMART" id="SM00347">
    <property type="entry name" value="HTH_MARR"/>
    <property type="match status" value="1"/>
</dbReference>
<dbReference type="Pfam" id="PF12802">
    <property type="entry name" value="MarR_2"/>
    <property type="match status" value="1"/>
</dbReference>
<dbReference type="PANTHER" id="PTHR33164:SF43">
    <property type="entry name" value="HTH-TYPE TRANSCRIPTIONAL REPRESSOR YETL"/>
    <property type="match status" value="1"/>
</dbReference>
<evidence type="ECO:0000259" key="1">
    <source>
        <dbReference type="PROSITE" id="PS50995"/>
    </source>
</evidence>
<dbReference type="RefSeq" id="WP_216129961.1">
    <property type="nucleotide sequence ID" value="NZ_CP064782.1"/>
</dbReference>
<dbReference type="EMBL" id="CP064782">
    <property type="protein sequence ID" value="QWT47950.1"/>
    <property type="molecule type" value="Genomic_DNA"/>
</dbReference>
<dbReference type="InterPro" id="IPR000835">
    <property type="entry name" value="HTH_MarR-typ"/>
</dbReference>
<dbReference type="PROSITE" id="PS50995">
    <property type="entry name" value="HTH_MARR_2"/>
    <property type="match status" value="1"/>
</dbReference>